<organism evidence="2">
    <name type="scientific">Thrips palmi</name>
    <name type="common">Melon thrips</name>
    <dbReference type="NCBI Taxonomy" id="161013"/>
    <lineage>
        <taxon>Eukaryota</taxon>
        <taxon>Metazoa</taxon>
        <taxon>Ecdysozoa</taxon>
        <taxon>Arthropoda</taxon>
        <taxon>Hexapoda</taxon>
        <taxon>Insecta</taxon>
        <taxon>Pterygota</taxon>
        <taxon>Neoptera</taxon>
        <taxon>Paraneoptera</taxon>
        <taxon>Thysanoptera</taxon>
        <taxon>Terebrantia</taxon>
        <taxon>Thripoidea</taxon>
        <taxon>Thripidae</taxon>
        <taxon>Thrips</taxon>
    </lineage>
</organism>
<dbReference type="OrthoDB" id="8067731at2759"/>
<dbReference type="PANTHER" id="PTHR46579">
    <property type="entry name" value="F5/8 TYPE C DOMAIN-CONTAINING PROTEIN-RELATED"/>
    <property type="match status" value="1"/>
</dbReference>
<evidence type="ECO:0000313" key="1">
    <source>
        <dbReference type="Proteomes" id="UP000515158"/>
    </source>
</evidence>
<name>A0A6P8YIK4_THRPL</name>
<proteinExistence type="predicted"/>
<dbReference type="KEGG" id="tpal:117642407"/>
<gene>
    <name evidence="2" type="primary">LOC117642407</name>
</gene>
<dbReference type="GeneID" id="117642407"/>
<accession>A0A6P8YIK4</accession>
<dbReference type="Proteomes" id="UP000515158">
    <property type="component" value="Unplaced"/>
</dbReference>
<dbReference type="RefSeq" id="XP_034236481.1">
    <property type="nucleotide sequence ID" value="XM_034380590.1"/>
</dbReference>
<reference evidence="2" key="1">
    <citation type="submission" date="2025-08" db="UniProtKB">
        <authorList>
            <consortium name="RefSeq"/>
        </authorList>
    </citation>
    <scope>IDENTIFICATION</scope>
    <source>
        <tissue evidence="2">Total insect</tissue>
    </source>
</reference>
<protein>
    <submittedName>
        <fullName evidence="2">Uncharacterized protein LOC117642407</fullName>
    </submittedName>
</protein>
<evidence type="ECO:0000313" key="2">
    <source>
        <dbReference type="RefSeq" id="XP_034236481.1"/>
    </source>
</evidence>
<dbReference type="AlphaFoldDB" id="A0A6P8YIK4"/>
<keyword evidence="1" id="KW-1185">Reference proteome</keyword>
<dbReference type="PANTHER" id="PTHR46579:SF1">
    <property type="entry name" value="F5_8 TYPE C DOMAIN-CONTAINING PROTEIN"/>
    <property type="match status" value="1"/>
</dbReference>
<sequence>MRGNRQVDIDVDYGYWVPFIPSLQQVLSCPEILNCVDNPLPVEEGVFTSPLDSYYYQNHPVVQANPKTLGVGTYTDGVGVTDTASSKSADHGVTFIYWTLLNIYPNLRSSVQSIFLLGVIKTSVLKKYSFTRIMKDFVDSMKSLYNGVNFDINNERRKFHAILVFNSGDNPAAASLAGFKESHFANKVCRQCLAPKEDLYKYFDESKFPARSYQSHINQVNEVLEFRRTQGNRNERDPSVTYGINSRSVFMDIPLCDVTKCFPQDLMHDTIEGTLRLEICLLLLHVIESGKMSLSTINQRIALFSKYFGVNKPAHIEKDHLDKKKLRQSASETLSLAYMLPFVLRKKNMVSGKMESVCAQRNLDCFILRLELLDLLMSRAIRLVDVERVRSMTTEHHLLFKSLYPGFEIPKLHFEIHQATQILLFGPPTQHWCFRYESKHAFFKRLCRILRSFKNLAGTFSKYHQRHQAALMMISTKRNEPYLKEGSSLGAPVRKLVKAVPVHHQQLISRVFPGISLNDNISVYKVCKVNGVKYRKNSAFITSLSSPVPLFGNLLAIYGYQGKVAFVFRQLKTYSYERELKAFKVGNLTGFNLDVMPVSQLLHHHHLPFIKSVGASYISVPRKSFSLS</sequence>
<dbReference type="InParanoid" id="A0A6P8YIK4"/>